<evidence type="ECO:0000259" key="4">
    <source>
        <dbReference type="PROSITE" id="PS50949"/>
    </source>
</evidence>
<accession>A0A8A0RKW6</accession>
<protein>
    <submittedName>
        <fullName evidence="5">HTH-type transcriptional repressor RspR</fullName>
    </submittedName>
</protein>
<dbReference type="PANTHER" id="PTHR43537">
    <property type="entry name" value="TRANSCRIPTIONAL REGULATOR, GNTR FAMILY"/>
    <property type="match status" value="1"/>
</dbReference>
<dbReference type="GO" id="GO:0003700">
    <property type="term" value="F:DNA-binding transcription factor activity"/>
    <property type="evidence" value="ECO:0007669"/>
    <property type="project" value="InterPro"/>
</dbReference>
<dbReference type="Gene3D" id="1.10.10.10">
    <property type="entry name" value="Winged helix-like DNA-binding domain superfamily/Winged helix DNA-binding domain"/>
    <property type="match status" value="1"/>
</dbReference>
<dbReference type="SMART" id="SM00345">
    <property type="entry name" value="HTH_GNTR"/>
    <property type="match status" value="1"/>
</dbReference>
<name>A0A8A0RKW6_9FIRM</name>
<dbReference type="RefSeq" id="WP_206708399.1">
    <property type="nucleotide sequence ID" value="NZ_CP059066.1"/>
</dbReference>
<dbReference type="InterPro" id="IPR036390">
    <property type="entry name" value="WH_DNA-bd_sf"/>
</dbReference>
<dbReference type="InterPro" id="IPR008920">
    <property type="entry name" value="TF_FadR/GntR_C"/>
</dbReference>
<evidence type="ECO:0000313" key="6">
    <source>
        <dbReference type="Proteomes" id="UP000662904"/>
    </source>
</evidence>
<evidence type="ECO:0000256" key="2">
    <source>
        <dbReference type="ARBA" id="ARBA00023125"/>
    </source>
</evidence>
<dbReference type="InterPro" id="IPR011711">
    <property type="entry name" value="GntR_C"/>
</dbReference>
<dbReference type="InterPro" id="IPR036388">
    <property type="entry name" value="WH-like_DNA-bd_sf"/>
</dbReference>
<dbReference type="AlphaFoldDB" id="A0A8A0RKW6"/>
<gene>
    <name evidence="5" type="primary">rspR_1</name>
    <name evidence="5" type="ORF">H0A61_00489</name>
</gene>
<sequence>MAFETERALSKYSLRNRIHNKIREDILKGRYKTGESLVEMKLAEELGVSRTPVREALRQLELEGLVTSIPNKGVIVSGITVQDIEDIFEIRSLIEGLAAKRAVNKITEGDLKRMEEILELTDFYTTKEDVEKWSELDTEFHEIIFKACKSKPLWNVLSNFHHFTQRPRIFSLHVPGRMKAAADEHRKIFQAFVERDQVKAEKAMVKHVCNAKQNLKNVLKKEEIFSE</sequence>
<dbReference type="Pfam" id="PF07729">
    <property type="entry name" value="FCD"/>
    <property type="match status" value="1"/>
</dbReference>
<dbReference type="Pfam" id="PF00392">
    <property type="entry name" value="GntR"/>
    <property type="match status" value="1"/>
</dbReference>
<feature type="domain" description="HTH gntR-type" evidence="4">
    <location>
        <begin position="12"/>
        <end position="79"/>
    </location>
</feature>
<dbReference type="PANTHER" id="PTHR43537:SF24">
    <property type="entry name" value="GLUCONATE OPERON TRANSCRIPTIONAL REPRESSOR"/>
    <property type="match status" value="1"/>
</dbReference>
<keyword evidence="3" id="KW-0804">Transcription</keyword>
<evidence type="ECO:0000313" key="5">
    <source>
        <dbReference type="EMBL" id="QSQ08169.1"/>
    </source>
</evidence>
<dbReference type="PROSITE" id="PS50949">
    <property type="entry name" value="HTH_GNTR"/>
    <property type="match status" value="1"/>
</dbReference>
<dbReference type="Gene3D" id="1.20.120.530">
    <property type="entry name" value="GntR ligand-binding domain-like"/>
    <property type="match status" value="1"/>
</dbReference>
<evidence type="ECO:0000256" key="3">
    <source>
        <dbReference type="ARBA" id="ARBA00023163"/>
    </source>
</evidence>
<organism evidence="5 6">
    <name type="scientific">Koleobacter methoxysyntrophicus</name>
    <dbReference type="NCBI Taxonomy" id="2751313"/>
    <lineage>
        <taxon>Bacteria</taxon>
        <taxon>Bacillati</taxon>
        <taxon>Bacillota</taxon>
        <taxon>Clostridia</taxon>
        <taxon>Koleobacterales</taxon>
        <taxon>Koleobacteraceae</taxon>
        <taxon>Koleobacter</taxon>
    </lineage>
</organism>
<dbReference type="KEGG" id="kme:H0A61_00489"/>
<dbReference type="SMART" id="SM00895">
    <property type="entry name" value="FCD"/>
    <property type="match status" value="1"/>
</dbReference>
<reference evidence="5" key="1">
    <citation type="submission" date="2020-07" db="EMBL/GenBank/DDBJ databases">
        <title>Koleobacter methoxysyntrophicus gen. nov., sp. nov., a novel anaerobic bacterium isolated from deep subsurface oil field and proposal of Koleobacterales ord. nov. in the phylum Firmicutes.</title>
        <authorList>
            <person name="Sakamoto S."/>
            <person name="Tamaki H."/>
        </authorList>
    </citation>
    <scope>NUCLEOTIDE SEQUENCE</scope>
    <source>
        <strain evidence="5">NRmbB1</strain>
    </source>
</reference>
<dbReference type="GO" id="GO:0003677">
    <property type="term" value="F:DNA binding"/>
    <property type="evidence" value="ECO:0007669"/>
    <property type="project" value="UniProtKB-KW"/>
</dbReference>
<dbReference type="EMBL" id="CP059066">
    <property type="protein sequence ID" value="QSQ08169.1"/>
    <property type="molecule type" value="Genomic_DNA"/>
</dbReference>
<dbReference type="Proteomes" id="UP000662904">
    <property type="component" value="Chromosome"/>
</dbReference>
<dbReference type="InterPro" id="IPR000524">
    <property type="entry name" value="Tscrpt_reg_HTH_GntR"/>
</dbReference>
<dbReference type="SUPFAM" id="SSF48008">
    <property type="entry name" value="GntR ligand-binding domain-like"/>
    <property type="match status" value="1"/>
</dbReference>
<keyword evidence="2" id="KW-0238">DNA-binding</keyword>
<dbReference type="CDD" id="cd07377">
    <property type="entry name" value="WHTH_GntR"/>
    <property type="match status" value="1"/>
</dbReference>
<proteinExistence type="predicted"/>
<keyword evidence="6" id="KW-1185">Reference proteome</keyword>
<dbReference type="PRINTS" id="PR00035">
    <property type="entry name" value="HTHGNTR"/>
</dbReference>
<evidence type="ECO:0000256" key="1">
    <source>
        <dbReference type="ARBA" id="ARBA00023015"/>
    </source>
</evidence>
<dbReference type="SUPFAM" id="SSF46785">
    <property type="entry name" value="Winged helix' DNA-binding domain"/>
    <property type="match status" value="1"/>
</dbReference>
<keyword evidence="1" id="KW-0805">Transcription regulation</keyword>